<protein>
    <submittedName>
        <fullName evidence="1">Phospholipase A2</fullName>
    </submittedName>
</protein>
<dbReference type="EMBL" id="AUBJ02000001">
    <property type="protein sequence ID" value="MCP2334454.1"/>
    <property type="molecule type" value="Genomic_DNA"/>
</dbReference>
<comment type="caution">
    <text evidence="1">The sequence shown here is derived from an EMBL/GenBank/DDBJ whole genome shotgun (WGS) entry which is preliminary data.</text>
</comment>
<reference evidence="1 2" key="2">
    <citation type="submission" date="2022-06" db="EMBL/GenBank/DDBJ databases">
        <title>Genomic Encyclopedia of Type Strains, Phase I: the one thousand microbial genomes (KMG-I) project.</title>
        <authorList>
            <person name="Kyrpides N."/>
        </authorList>
    </citation>
    <scope>NUCLEOTIDE SEQUENCE [LARGE SCALE GENOMIC DNA]</scope>
    <source>
        <strain evidence="1 2">DSM 43889</strain>
    </source>
</reference>
<name>A0ABT1JQK2_ACTCY</name>
<keyword evidence="2" id="KW-1185">Reference proteome</keyword>
<dbReference type="Proteomes" id="UP000791080">
    <property type="component" value="Unassembled WGS sequence"/>
</dbReference>
<evidence type="ECO:0000313" key="1">
    <source>
        <dbReference type="EMBL" id="MCP2334454.1"/>
    </source>
</evidence>
<sequence>MSSRSPRRALRTLIASVLATMALLVGGGVAHASLPPAELRQVTDDYLFTQSLPLFVQLRSQRPHAPQLDWSSDGCSYSPDEPFGYEFLNSCHRHDFGYRNYKLQNRFTSANRKAIDDRFRDDMYSVCSSAVCRRTADVYYWAVRAFGGSGTTTAEAIERALHEPSVQARLAELGSR</sequence>
<gene>
    <name evidence="1" type="ORF">G443_004724</name>
</gene>
<dbReference type="Pfam" id="PF09056">
    <property type="entry name" value="Phospholip_A2_3"/>
    <property type="match status" value="1"/>
</dbReference>
<proteinExistence type="predicted"/>
<accession>A0ABT1JQK2</accession>
<organism evidence="1 2">
    <name type="scientific">Actinoalloteichus caeruleus DSM 43889</name>
    <dbReference type="NCBI Taxonomy" id="1120930"/>
    <lineage>
        <taxon>Bacteria</taxon>
        <taxon>Bacillati</taxon>
        <taxon>Actinomycetota</taxon>
        <taxon>Actinomycetes</taxon>
        <taxon>Pseudonocardiales</taxon>
        <taxon>Pseudonocardiaceae</taxon>
        <taxon>Actinoalloteichus</taxon>
        <taxon>Actinoalloteichus cyanogriseus</taxon>
    </lineage>
</organism>
<dbReference type="InterPro" id="IPR036444">
    <property type="entry name" value="PLipase_A2_dom_sf"/>
</dbReference>
<dbReference type="RefSeq" id="WP_026419990.1">
    <property type="nucleotide sequence ID" value="NZ_AUBJ02000001.1"/>
</dbReference>
<evidence type="ECO:0000313" key="2">
    <source>
        <dbReference type="Proteomes" id="UP000791080"/>
    </source>
</evidence>
<reference evidence="1 2" key="1">
    <citation type="submission" date="2013-07" db="EMBL/GenBank/DDBJ databases">
        <authorList>
            <consortium name="DOE Joint Genome Institute"/>
            <person name="Reeve W."/>
            <person name="Huntemann M."/>
            <person name="Han J."/>
            <person name="Chen A."/>
            <person name="Kyrpides N."/>
            <person name="Mavromatis K."/>
            <person name="Markowitz V."/>
            <person name="Palaniappan K."/>
            <person name="Ivanova N."/>
            <person name="Schaumberg A."/>
            <person name="Pati A."/>
            <person name="Liolios K."/>
            <person name="Nordberg H.P."/>
            <person name="Cantor M.N."/>
            <person name="Hua S.X."/>
            <person name="Woyke T."/>
        </authorList>
    </citation>
    <scope>NUCLEOTIDE SEQUENCE [LARGE SCALE GENOMIC DNA]</scope>
    <source>
        <strain evidence="1 2">DSM 43889</strain>
    </source>
</reference>
<dbReference type="InterPro" id="IPR015141">
    <property type="entry name" value="PLipase_A2_prok/fun"/>
</dbReference>
<dbReference type="SUPFAM" id="SSF48619">
    <property type="entry name" value="Phospholipase A2, PLA2"/>
    <property type="match status" value="1"/>
</dbReference>
<dbReference type="Gene3D" id="1.20.90.10">
    <property type="entry name" value="Phospholipase A2 domain"/>
    <property type="match status" value="1"/>
</dbReference>